<reference evidence="2" key="2">
    <citation type="submission" date="2025-08" db="UniProtKB">
        <authorList>
            <consortium name="Ensembl"/>
        </authorList>
    </citation>
    <scope>IDENTIFICATION</scope>
</reference>
<gene>
    <name evidence="2" type="primary">org</name>
</gene>
<sequence>MDTDVVKSTNEPLGESGEPDTVSRADGTSSGKVEPATNDGSVCRASQCSGEPETESAERESTGPSGGDGKMDTSKEKSSTNDRAEICKEKDVVKKKGVIHLVLNRLSKFGPFRFMTRVLRALSWLAGLSSTIDELGPEYSPTMARQYRSGRKRLHRATRLLLSFMPYRLQSALGYPVPSSIGKVPISEEIRCSPTKLSGKGNKRKQDDLDEEEHQSWVEALNEELGDEDCLDDPTYEPSTQEETDSEENRTHNDTESDIEVENKDGMIMIKENSQENASTPSECAEQRQS</sequence>
<evidence type="ECO:0000256" key="1">
    <source>
        <dbReference type="SAM" id="MobiDB-lite"/>
    </source>
</evidence>
<dbReference type="GeneTree" id="ENSGT00390000006809"/>
<feature type="compositionally biased region" description="Basic and acidic residues" evidence="1">
    <location>
        <begin position="69"/>
        <end position="83"/>
    </location>
</feature>
<proteinExistence type="predicted"/>
<dbReference type="RefSeq" id="XP_028670533.1">
    <property type="nucleotide sequence ID" value="XM_028814700.2"/>
</dbReference>
<dbReference type="Ensembl" id="ENSECRT00000026379.1">
    <property type="protein sequence ID" value="ENSECRP00000025837.1"/>
    <property type="gene ID" value="ENSECRG00000017458.1"/>
</dbReference>
<feature type="region of interest" description="Disordered" evidence="1">
    <location>
        <begin position="193"/>
        <end position="290"/>
    </location>
</feature>
<reference evidence="2" key="1">
    <citation type="submission" date="2021-06" db="EMBL/GenBank/DDBJ databases">
        <authorList>
            <consortium name="Wellcome Sanger Institute Data Sharing"/>
        </authorList>
    </citation>
    <scope>NUCLEOTIDE SEQUENCE [LARGE SCALE GENOMIC DNA]</scope>
</reference>
<feature type="compositionally biased region" description="Acidic residues" evidence="1">
    <location>
        <begin position="221"/>
        <end position="246"/>
    </location>
</feature>
<name>A0A8C4T3H2_ERPCA</name>
<feature type="compositionally biased region" description="Polar residues" evidence="1">
    <location>
        <begin position="1"/>
        <end position="11"/>
    </location>
</feature>
<dbReference type="OrthoDB" id="8946322at2759"/>
<organism evidence="2 3">
    <name type="scientific">Erpetoichthys calabaricus</name>
    <name type="common">Rope fish</name>
    <name type="synonym">Calamoichthys calabaricus</name>
    <dbReference type="NCBI Taxonomy" id="27687"/>
    <lineage>
        <taxon>Eukaryota</taxon>
        <taxon>Metazoa</taxon>
        <taxon>Chordata</taxon>
        <taxon>Craniata</taxon>
        <taxon>Vertebrata</taxon>
        <taxon>Euteleostomi</taxon>
        <taxon>Actinopterygii</taxon>
        <taxon>Polypteriformes</taxon>
        <taxon>Polypteridae</taxon>
        <taxon>Erpetoichthys</taxon>
    </lineage>
</organism>
<reference evidence="2" key="3">
    <citation type="submission" date="2025-09" db="UniProtKB">
        <authorList>
            <consortium name="Ensembl"/>
        </authorList>
    </citation>
    <scope>IDENTIFICATION</scope>
</reference>
<feature type="compositionally biased region" description="Polar residues" evidence="1">
    <location>
        <begin position="38"/>
        <end position="49"/>
    </location>
</feature>
<feature type="compositionally biased region" description="Basic and acidic residues" evidence="1">
    <location>
        <begin position="247"/>
        <end position="265"/>
    </location>
</feature>
<dbReference type="Proteomes" id="UP000694620">
    <property type="component" value="Chromosome 12"/>
</dbReference>
<feature type="compositionally biased region" description="Polar residues" evidence="1">
    <location>
        <begin position="275"/>
        <end position="284"/>
    </location>
</feature>
<evidence type="ECO:0000313" key="3">
    <source>
        <dbReference type="Proteomes" id="UP000694620"/>
    </source>
</evidence>
<protein>
    <submittedName>
        <fullName evidence="2">Oogenesis-related gene</fullName>
    </submittedName>
</protein>
<dbReference type="AlphaFoldDB" id="A0A8C4T3H2"/>
<accession>A0A8C4T3H2</accession>
<keyword evidence="3" id="KW-1185">Reference proteome</keyword>
<feature type="region of interest" description="Disordered" evidence="1">
    <location>
        <begin position="1"/>
        <end position="83"/>
    </location>
</feature>
<dbReference type="GeneID" id="114661563"/>
<evidence type="ECO:0000313" key="2">
    <source>
        <dbReference type="Ensembl" id="ENSECRP00000025837.1"/>
    </source>
</evidence>